<evidence type="ECO:0000259" key="11">
    <source>
        <dbReference type="Pfam" id="PF00520"/>
    </source>
</evidence>
<evidence type="ECO:0000256" key="10">
    <source>
        <dbReference type="SAM" id="Phobius"/>
    </source>
</evidence>
<dbReference type="InterPro" id="IPR005821">
    <property type="entry name" value="Ion_trans_dom"/>
</dbReference>
<evidence type="ECO:0000256" key="2">
    <source>
        <dbReference type="ARBA" id="ARBA00022448"/>
    </source>
</evidence>
<feature type="domain" description="RyR/IP3R Homology associated" evidence="13">
    <location>
        <begin position="2208"/>
        <end position="2299"/>
    </location>
</feature>
<feature type="transmembrane region" description="Helical" evidence="10">
    <location>
        <begin position="2791"/>
        <end position="2814"/>
    </location>
</feature>
<feature type="compositionally biased region" description="Low complexity" evidence="9">
    <location>
        <begin position="1065"/>
        <end position="1094"/>
    </location>
</feature>
<feature type="compositionally biased region" description="Acidic residues" evidence="9">
    <location>
        <begin position="2516"/>
        <end position="2532"/>
    </location>
</feature>
<feature type="transmembrane region" description="Helical" evidence="10">
    <location>
        <begin position="2980"/>
        <end position="3003"/>
    </location>
</feature>
<evidence type="ECO:0000256" key="9">
    <source>
        <dbReference type="SAM" id="MobiDB-lite"/>
    </source>
</evidence>
<proteinExistence type="predicted"/>
<keyword evidence="15" id="KW-1185">Reference proteome</keyword>
<feature type="region of interest" description="Disordered" evidence="9">
    <location>
        <begin position="2516"/>
        <end position="2553"/>
    </location>
</feature>
<dbReference type="Gene3D" id="2.80.10.50">
    <property type="match status" value="2"/>
</dbReference>
<name>A0A0L0DIL6_THETB</name>
<dbReference type="GO" id="GO:0016020">
    <property type="term" value="C:membrane"/>
    <property type="evidence" value="ECO:0007669"/>
    <property type="project" value="InterPro"/>
</dbReference>
<evidence type="ECO:0000256" key="4">
    <source>
        <dbReference type="ARBA" id="ARBA00022989"/>
    </source>
</evidence>
<accession>A0A0L0DIL6</accession>
<feature type="transmembrane region" description="Helical" evidence="10">
    <location>
        <begin position="2760"/>
        <end position="2779"/>
    </location>
</feature>
<organism evidence="14 15">
    <name type="scientific">Thecamonas trahens ATCC 50062</name>
    <dbReference type="NCBI Taxonomy" id="461836"/>
    <lineage>
        <taxon>Eukaryota</taxon>
        <taxon>Apusozoa</taxon>
        <taxon>Apusomonadida</taxon>
        <taxon>Apusomonadidae</taxon>
        <taxon>Thecamonas</taxon>
    </lineage>
</organism>
<dbReference type="InterPro" id="IPR000699">
    <property type="entry name" value="RIH_dom"/>
</dbReference>
<feature type="region of interest" description="Disordered" evidence="9">
    <location>
        <begin position="2470"/>
        <end position="2494"/>
    </location>
</feature>
<feature type="compositionally biased region" description="Basic and acidic residues" evidence="9">
    <location>
        <begin position="2533"/>
        <end position="2551"/>
    </location>
</feature>
<dbReference type="eggNOG" id="KOG3533">
    <property type="taxonomic scope" value="Eukaryota"/>
</dbReference>
<keyword evidence="3 10" id="KW-0812">Transmembrane</keyword>
<keyword evidence="2" id="KW-0813">Transport</keyword>
<sequence length="3179" mass="346679">MDGDHALRFDDVVVLHLHNSDTSSAGLGLNTSTASAEPETAGVLSASVVDADAPYLDPRADPDSFEYAHLFRIRASLRFGALHAWLAARDRGGSDRAGVNMALLYENMRYEAQFNAGEMDRTAGRPLRYGTPIQLQHVLSGKFIGRQGASYELVLVDEAHAASVFTLASKYRIRQDDDLVFVGDPIGLYNNLGQWLNADTDSALNLHGMVSLRVGGGFAFWHPRLFSTTPPSTSHDDSRLASAPLSSTSTRSDRQTPFSLRAIDEAGAEAHGHASSGDPHLTLGNVVQLYNIEHEGFLAVEAFLDSGSELVCVHAHPSPSSKASADVTLNANTLWLLELVEPFSRPVLLASNGRICYRLRHLRSGSYLAIADDEPIDLENDGATLHWLFRDERAFPDLVTAVTDPTDAGDAAIFFIDRIADAAAPLRLDDADLLDFGNRVLLRHASSGSVLATMTRAVHQMRENDVMFPNTAAASTAAAAAAGAAASARARAAVMAAVRGAATLGISDPTSARVSAAVASRILRYPLQPSPFKRSSRALVNSFQLRAVPELLFRLAALLSAVRAAQADYLALWRNQDFLPTPRQLRPLWIALRSLVSILREPQRLVHQGSRIGPISSATTDSALREAGFSSLAHLRQQIQRFVGEFGIIRLALDMLSAPFTELAPTTSVITTSRLANSLLIHAVKDNIYNAALVFPMFDALIALLGYDLNTAATLAHVFDRNELLLHAISPDHVTRFVALLDKRSASPDSRFVLRRYLRLLSSITVFNGRGVLANQELVTNSLVVNAPHLLIRFTQPGGGRPALAWLGDTSISLTELDTRADFAPQREYLVAQLELLANLVHSRSHFISTVVQTVVPFPLVFSVVSSPDYSYPLRAAFLRVLHHAYVDVDPFHAIPLLQPIHIWSSLALDATDDSGTGSSAASESLSEAGGESAAPPATRFSATGAWASYARQGRDRIERNPQLKAVETMVLRQLGAIGAAYGAENHPFNTSGYKTSAAGIDAYSPSSVDEAGFTTFVLAMLMLLHLMLKFGLFRDHTHRLHLVQALLPLLERATAQSSDETHSSADAADSPSAEFSDVDSYASSATTSSPSHRSAYDVVGSCDPVAVPDADDHEVGVSADLFDIAFDHSQILDSHGTVGSSETAWSFVRQAILVLFDAVHELEVSASLSGLLTLLHTAVRPYISRLTRVFQSSIRPTMTHAASTASLTLHDMANSGVATAISPTIALLRATLEELPRLADLLDEVHIRSSGFFDQSPLLALLTEPATTNALFGIVLNASSTPLVTQAFGLLTSSRTHVLSVLRAAETTQIIALRQNRESFTRIANLKFELEELLTSTWCLDVANRVLYLLETAASMLDPSSPLCFSHKQNLMLFHHFRILPLIMQVVALTLASRALSAKLRAEAVESAARSMILDVDSPLVRDAPVPVPPRDDSYSYIETYELDTEASEQQASSSGLTSLSYSEYDDDDGESYEYAPPSPGDNSSDSLPSELGDSIAMRVEPDDIALPAPLADLTPASLATTLDTIETQLLISALELIPAYCAGSPAAQQLLVGYVELIMSVVAKEARPELEHTRVAVDTAAVEALASIFRNNFGLASELDAVVIQAFVAFAGSEGTRAPRYLRFLRELTVVVTGQSVSALKRNQILILNTLSMMPPQSWLVVYDGPCDIAPELIDDPESSFHYHVELIHLLAACARGKHHLAEVICQALIRPEQVAAAISDEDAPPQLRAAYMALFHHAFVDTTQAAPLDATVLVLSHVRTLIAASCTLDATNPHSLVHRTMVAAVFGTALPLVYAFFIRAWSSSRDVGPVTKHLPLLRTLTKLALFVIDLGDEFESSGAVRDHMEELVLGVLRALARNAIVDAGSAHVIHDADRTDAVLARKPNWSARLFQGLGLFDTDSRTAELVERNFVEDAIAAYRSQLVDLVVGMTASETESTPAWLRRLRWLRRRRRGRKFLPTPVPALTSAPGAQLAGEQLGNVVNSGVGSPSLHMKPWTLLIELLCSKTKRPVILRLIELLDEFESRGLVLAARNVVQVLIDALAFERQSGEAAAERPLRDAFVAAGVIQKAVQVLGTAHSLLVEPTLWLVIRLLEGGKRSVQDAFYDVVSSPSTSFFKVLSRIIRSAARTLEEVSSASDSVAGLGADSGVGAHTATPVPAVDADHATGILHSIAQSDKVTRNAAIVGAADRTCPHPQAATSAHTLVGHVVVLVQWMVANQHSGLQNLLRDQPGATQPTNVVRDLISFFTLYVAFLRPNNLLLATQLLHTFAELCMGPCSGNQEIISVTRLCKVVNEVLSTDTLALVMSSSFFASAGRDDANNADAPDDGTASAVLSLPDVDEALLPVFAASPHFLAGLGQIRMAMAAAAADELASTASPEHGMTRAEAEADAERYHAVQTGVGRGGDGEPGEAVFVDVGISAFRPQPQNETLESSPVTGERRGEAGHASASDGDGSGCAVWSAVKRLRAGKASSGESLRELGLDPDSRRPRDPRYAHLNIAAGDNGMALFVVDDDEERGGGDDEDDQVDEYNGDRRGTPGSTRVKEAPAERRRRQATHVYLAQLRLAALDTLHALLEGSTVPSWNVAVHRRMIDQLNLVRFADTAAATAKLSLSSRRVWGGGRRIKLWERLKSLRAREGFQAYILLAKLMDLEPQSRRVLEALRTHDLSAYVALRGRVEYVNADRELERLYFRIPDHCFNLTKERWDRFVLDIDRDDEKLKDFMVKSEDLSFELKTKSVQPLGAIGRYIQQRDLWWKDMSFWTAVVINILMIAFWRTSSGGEISYIADSVRGVIVALGVVTLVTSGLTTMAYLMSLGPLILYKSWKSEEPVVEFDERERNVWFVLKSTLFLLRNSRCLFYVAYFVTALLGLAVSPFYFSFHLLDIVNRSATLRSVIQSVTLNLASIVFTGVLGMLGIYYYAIVGFNLMRDDFVLEGSRYCDSLALCIVTVANLGLRASGGIGDNMVLQPYSVDHSLARVAFDLSYFFFLVVIFLSIFLGIITDTFGELRARRNYLQNEIRNHCFVCGVDRSRLMRDGNGFSTHVSSEHNIRHYMFLISYLRELPLLQQSGGEAYIARKILVYDTSFFPEQRAMCFERSAQRDTVELWELAAKVDDVRNDHDRMLAEVRRYCAALEQAQLRAKREQDTDLEILLAELRVQQDMTRVLATRIESALAGSE</sequence>
<evidence type="ECO:0000256" key="1">
    <source>
        <dbReference type="ARBA" id="ARBA00004127"/>
    </source>
</evidence>
<evidence type="ECO:0000259" key="12">
    <source>
        <dbReference type="Pfam" id="PF01365"/>
    </source>
</evidence>
<feature type="transmembrane region" description="Helical" evidence="10">
    <location>
        <begin position="2858"/>
        <end position="2884"/>
    </location>
</feature>
<gene>
    <name evidence="14" type="ORF">AMSG_00953</name>
</gene>
<feature type="compositionally biased region" description="Basic and acidic residues" evidence="9">
    <location>
        <begin position="2478"/>
        <end position="2494"/>
    </location>
</feature>
<dbReference type="Pfam" id="PF01365">
    <property type="entry name" value="RYDR_ITPR"/>
    <property type="match status" value="1"/>
</dbReference>
<dbReference type="Proteomes" id="UP000054408">
    <property type="component" value="Unassembled WGS sequence"/>
</dbReference>
<dbReference type="GO" id="GO:0012505">
    <property type="term" value="C:endomembrane system"/>
    <property type="evidence" value="ECO:0007669"/>
    <property type="project" value="UniProtKB-SubCell"/>
</dbReference>
<evidence type="ECO:0000256" key="8">
    <source>
        <dbReference type="ARBA" id="ARBA00023303"/>
    </source>
</evidence>
<feature type="region of interest" description="Disordered" evidence="9">
    <location>
        <begin position="915"/>
        <end position="939"/>
    </location>
</feature>
<keyword evidence="8" id="KW-0407">Ion channel</keyword>
<dbReference type="OrthoDB" id="76898at2759"/>
<feature type="domain" description="Ion transport" evidence="11">
    <location>
        <begin position="2845"/>
        <end position="3013"/>
    </location>
</feature>
<evidence type="ECO:0000313" key="14">
    <source>
        <dbReference type="EMBL" id="KNC52127.1"/>
    </source>
</evidence>
<feature type="compositionally biased region" description="Polar residues" evidence="9">
    <location>
        <begin position="2427"/>
        <end position="2438"/>
    </location>
</feature>
<dbReference type="InterPro" id="IPR015925">
    <property type="entry name" value="Ryanodine_IP3_receptor"/>
</dbReference>
<feature type="region of interest" description="Disordered" evidence="9">
    <location>
        <begin position="229"/>
        <end position="257"/>
    </location>
</feature>
<keyword evidence="5" id="KW-0406">Ion transport</keyword>
<feature type="compositionally biased region" description="Low complexity" evidence="9">
    <location>
        <begin position="915"/>
        <end position="935"/>
    </location>
</feature>
<evidence type="ECO:0000259" key="13">
    <source>
        <dbReference type="Pfam" id="PF08454"/>
    </source>
</evidence>
<evidence type="ECO:0000256" key="7">
    <source>
        <dbReference type="ARBA" id="ARBA00023286"/>
    </source>
</evidence>
<dbReference type="SUPFAM" id="SSF100909">
    <property type="entry name" value="IP3 receptor type 1 binding core, domain 2"/>
    <property type="match status" value="1"/>
</dbReference>
<dbReference type="InterPro" id="IPR013662">
    <property type="entry name" value="RIH_assoc-dom"/>
</dbReference>
<dbReference type="EMBL" id="GL349436">
    <property type="protein sequence ID" value="KNC52127.1"/>
    <property type="molecule type" value="Genomic_DNA"/>
</dbReference>
<dbReference type="InterPro" id="IPR036300">
    <property type="entry name" value="MIR_dom_sf"/>
</dbReference>
<feature type="region of interest" description="Disordered" evidence="9">
    <location>
        <begin position="1058"/>
        <end position="1096"/>
    </location>
</feature>
<dbReference type="GeneID" id="25560728"/>
<evidence type="ECO:0000256" key="3">
    <source>
        <dbReference type="ARBA" id="ARBA00022692"/>
    </source>
</evidence>
<feature type="region of interest" description="Disordered" evidence="9">
    <location>
        <begin position="1445"/>
        <end position="1492"/>
    </location>
</feature>
<reference evidence="14 15" key="1">
    <citation type="submission" date="2010-05" db="EMBL/GenBank/DDBJ databases">
        <title>The Genome Sequence of Thecamonas trahens ATCC 50062.</title>
        <authorList>
            <consortium name="The Broad Institute Genome Sequencing Platform"/>
            <person name="Russ C."/>
            <person name="Cuomo C."/>
            <person name="Shea T."/>
            <person name="Young S.K."/>
            <person name="Zeng Q."/>
            <person name="Koehrsen M."/>
            <person name="Haas B."/>
            <person name="Borodovsky M."/>
            <person name="Guigo R."/>
            <person name="Alvarado L."/>
            <person name="Berlin A."/>
            <person name="Bochicchio J."/>
            <person name="Borenstein D."/>
            <person name="Chapman S."/>
            <person name="Chen Z."/>
            <person name="Freedman E."/>
            <person name="Gellesch M."/>
            <person name="Goldberg J."/>
            <person name="Griggs A."/>
            <person name="Gujja S."/>
            <person name="Heilman E."/>
            <person name="Heiman D."/>
            <person name="Hepburn T."/>
            <person name="Howarth C."/>
            <person name="Jen D."/>
            <person name="Larson L."/>
            <person name="Mehta T."/>
            <person name="Park D."/>
            <person name="Pearson M."/>
            <person name="Roberts A."/>
            <person name="Saif S."/>
            <person name="Shenoy N."/>
            <person name="Sisk P."/>
            <person name="Stolte C."/>
            <person name="Sykes S."/>
            <person name="Thomson T."/>
            <person name="Walk T."/>
            <person name="White J."/>
            <person name="Yandava C."/>
            <person name="Burger G."/>
            <person name="Gray M.W."/>
            <person name="Holland P.W.H."/>
            <person name="King N."/>
            <person name="Lang F.B.F."/>
            <person name="Roger A.J."/>
            <person name="Ruiz-Trillo I."/>
            <person name="Lander E."/>
            <person name="Nusbaum C."/>
        </authorList>
    </citation>
    <scope>NUCLEOTIDE SEQUENCE [LARGE SCALE GENOMIC DNA]</scope>
    <source>
        <strain evidence="14 15">ATCC 50062</strain>
    </source>
</reference>
<evidence type="ECO:0000256" key="5">
    <source>
        <dbReference type="ARBA" id="ARBA00023065"/>
    </source>
</evidence>
<dbReference type="PANTHER" id="PTHR13715:SF99">
    <property type="entry name" value="INOSITOL 1,4,5-TRISPHOSPHATE RECEPTOR-LIKE PROTEIN A"/>
    <property type="match status" value="1"/>
</dbReference>
<feature type="region of interest" description="Disordered" evidence="9">
    <location>
        <begin position="2421"/>
        <end position="2458"/>
    </location>
</feature>
<feature type="domain" description="RIH" evidence="12">
    <location>
        <begin position="669"/>
        <end position="792"/>
    </location>
</feature>
<evidence type="ECO:0000256" key="6">
    <source>
        <dbReference type="ARBA" id="ARBA00023136"/>
    </source>
</evidence>
<dbReference type="Pfam" id="PF00520">
    <property type="entry name" value="Ion_trans"/>
    <property type="match status" value="1"/>
</dbReference>
<dbReference type="SUPFAM" id="SSF82109">
    <property type="entry name" value="MIR domain"/>
    <property type="match status" value="1"/>
</dbReference>
<dbReference type="PANTHER" id="PTHR13715">
    <property type="entry name" value="RYANODINE RECEPTOR AND IP3 RECEPTOR"/>
    <property type="match status" value="1"/>
</dbReference>
<keyword evidence="6 10" id="KW-0472">Membrane</keyword>
<feature type="compositionally biased region" description="Low complexity" evidence="9">
    <location>
        <begin position="1454"/>
        <end position="1464"/>
    </location>
</feature>
<feature type="transmembrane region" description="Helical" evidence="10">
    <location>
        <begin position="2904"/>
        <end position="2928"/>
    </location>
</feature>
<dbReference type="RefSeq" id="XP_013762131.1">
    <property type="nucleotide sequence ID" value="XM_013906677.1"/>
</dbReference>
<protein>
    <submittedName>
        <fullName evidence="14">Uncharacterized protein</fullName>
    </submittedName>
</protein>
<comment type="subcellular location">
    <subcellularLocation>
        <location evidence="1">Endomembrane system</location>
        <topology evidence="1">Multi-pass membrane protein</topology>
    </subcellularLocation>
</comment>
<dbReference type="Gene3D" id="1.10.287.70">
    <property type="match status" value="1"/>
</dbReference>
<keyword evidence="4 10" id="KW-1133">Transmembrane helix</keyword>
<dbReference type="InterPro" id="IPR035910">
    <property type="entry name" value="RyR/IP3R_RIH_dom_sf"/>
</dbReference>
<dbReference type="GO" id="GO:0005262">
    <property type="term" value="F:calcium channel activity"/>
    <property type="evidence" value="ECO:0007669"/>
    <property type="project" value="InterPro"/>
</dbReference>
<dbReference type="STRING" id="461836.A0A0L0DIL6"/>
<evidence type="ECO:0000313" key="15">
    <source>
        <dbReference type="Proteomes" id="UP000054408"/>
    </source>
</evidence>
<feature type="compositionally biased region" description="Polar residues" evidence="9">
    <location>
        <begin position="244"/>
        <end position="257"/>
    </location>
</feature>
<dbReference type="Pfam" id="PF08454">
    <property type="entry name" value="RIH_assoc"/>
    <property type="match status" value="1"/>
</dbReference>
<keyword evidence="7" id="KW-1071">Ligand-gated ion channel</keyword>